<feature type="compositionally biased region" description="Low complexity" evidence="1">
    <location>
        <begin position="96"/>
        <end position="112"/>
    </location>
</feature>
<evidence type="ECO:0000313" key="2">
    <source>
        <dbReference type="EMBL" id="ABR13312.1"/>
    </source>
</evidence>
<dbReference type="PANTHER" id="PTHR33090">
    <property type="entry name" value="DUF3774 DOMAIN PROTEIN-RELATED"/>
    <property type="match status" value="1"/>
</dbReference>
<sequence>AGTTKNQETPDSDFQFKLSLSKLSSFTHPPVTHKRSSSKSDTRRKKKSAKMVNAACRAWIVAASIGAVEALKDQGICRWNGVLRSLQQHAKNNMRSYSQAKKLSGSSSSAISNKMQRSQEEKVRKVMELNCWGPNTTRF</sequence>
<feature type="region of interest" description="Disordered" evidence="1">
    <location>
        <begin position="25"/>
        <end position="48"/>
    </location>
</feature>
<feature type="compositionally biased region" description="Basic residues" evidence="1">
    <location>
        <begin position="31"/>
        <end position="48"/>
    </location>
</feature>
<dbReference type="AlphaFoldDB" id="A7Y7M7"/>
<feature type="region of interest" description="Disordered" evidence="1">
    <location>
        <begin position="93"/>
        <end position="113"/>
    </location>
</feature>
<dbReference type="Pfam" id="PF12609">
    <property type="entry name" value="DUF3774"/>
    <property type="match status" value="1"/>
</dbReference>
<accession>A7Y7M7</accession>
<evidence type="ECO:0000256" key="1">
    <source>
        <dbReference type="SAM" id="MobiDB-lite"/>
    </source>
</evidence>
<dbReference type="EMBL" id="EF640697">
    <property type="protein sequence ID" value="ABR13312.1"/>
    <property type="molecule type" value="mRNA"/>
</dbReference>
<dbReference type="InterPro" id="IPR022251">
    <property type="entry name" value="DUF3774_wound-induced"/>
</dbReference>
<proteinExistence type="evidence at transcript level"/>
<protein>
    <submittedName>
        <fullName evidence="2">Putative wound-induced protein</fullName>
    </submittedName>
</protein>
<name>A7Y7M7_PRUDU</name>
<feature type="non-terminal residue" evidence="2">
    <location>
        <position position="1"/>
    </location>
</feature>
<reference evidence="2" key="1">
    <citation type="submission" date="2007-05" db="EMBL/GenBank/DDBJ databases">
        <title>Adventitious shoot regeneration in Prunus dulcis: suppression subtractive hybridization and gene expression profiling toisolate stage specific genes.</title>
        <authorList>
            <person name="Santos A.M."/>
            <person name="Oliver M.J."/>
            <person name="Sanchez A.M."/>
            <person name="Payton P.R."/>
            <person name="Oliveira M.M."/>
        </authorList>
    </citation>
    <scope>NUCLEOTIDE SEQUENCE</scope>
    <source>
        <tissue evidence="2">Leaves induced for adventitious regeneration</tissue>
    </source>
</reference>
<organism evidence="2">
    <name type="scientific">Prunus dulcis</name>
    <name type="common">Almond</name>
    <name type="synonym">Amygdalus dulcis</name>
    <dbReference type="NCBI Taxonomy" id="3755"/>
    <lineage>
        <taxon>Eukaryota</taxon>
        <taxon>Viridiplantae</taxon>
        <taxon>Streptophyta</taxon>
        <taxon>Embryophyta</taxon>
        <taxon>Tracheophyta</taxon>
        <taxon>Spermatophyta</taxon>
        <taxon>Magnoliopsida</taxon>
        <taxon>eudicotyledons</taxon>
        <taxon>Gunneridae</taxon>
        <taxon>Pentapetalae</taxon>
        <taxon>rosids</taxon>
        <taxon>fabids</taxon>
        <taxon>Rosales</taxon>
        <taxon>Rosaceae</taxon>
        <taxon>Amygdaloideae</taxon>
        <taxon>Amygdaleae</taxon>
        <taxon>Prunus</taxon>
    </lineage>
</organism>